<comment type="subcellular location">
    <subcellularLocation>
        <location evidence="2 11">Cytoplasm</location>
    </subcellularLocation>
</comment>
<keyword evidence="9 11" id="KW-0663">Pyridoxal phosphate</keyword>
<evidence type="ECO:0000256" key="6">
    <source>
        <dbReference type="ARBA" id="ARBA00022679"/>
    </source>
</evidence>
<gene>
    <name evidence="11" type="primary">bioA</name>
    <name evidence="12" type="ORF">AS888_21130</name>
</gene>
<evidence type="ECO:0000256" key="10">
    <source>
        <dbReference type="ARBA" id="ARBA00060970"/>
    </source>
</evidence>
<feature type="binding site" evidence="11">
    <location>
        <position position="257"/>
    </location>
    <ligand>
        <name>pyridoxal 5'-phosphate</name>
        <dbReference type="ChEBI" id="CHEBI:597326"/>
    </ligand>
</feature>
<dbReference type="PIRSF" id="PIRSF000521">
    <property type="entry name" value="Transaminase_4ab_Lys_Orn"/>
    <property type="match status" value="1"/>
</dbReference>
<feature type="binding site" evidence="11">
    <location>
        <begin position="115"/>
        <end position="116"/>
    </location>
    <ligand>
        <name>pyridoxal 5'-phosphate</name>
        <dbReference type="ChEBI" id="CHEBI:597326"/>
    </ligand>
</feature>
<dbReference type="InterPro" id="IPR015422">
    <property type="entry name" value="PyrdxlP-dep_Trfase_small"/>
</dbReference>
<dbReference type="NCBIfam" id="TIGR00508">
    <property type="entry name" value="bioA"/>
    <property type="match status" value="1"/>
</dbReference>
<comment type="catalytic activity">
    <reaction evidence="11">
        <text>(8S)-8-amino-7-oxononanoate + S-adenosyl-L-methionine = S-adenosyl-4-methylsulfanyl-2-oxobutanoate + (7R,8S)-7,8-diammoniononanoate</text>
        <dbReference type="Rhea" id="RHEA:16861"/>
        <dbReference type="ChEBI" id="CHEBI:16490"/>
        <dbReference type="ChEBI" id="CHEBI:59789"/>
        <dbReference type="ChEBI" id="CHEBI:149468"/>
        <dbReference type="ChEBI" id="CHEBI:149469"/>
        <dbReference type="EC" id="2.6.1.62"/>
    </reaction>
</comment>
<evidence type="ECO:0000313" key="13">
    <source>
        <dbReference type="Proteomes" id="UP000064189"/>
    </source>
</evidence>
<evidence type="ECO:0000256" key="2">
    <source>
        <dbReference type="ARBA" id="ARBA00004496"/>
    </source>
</evidence>
<dbReference type="InterPro" id="IPR015424">
    <property type="entry name" value="PyrdxlP-dep_Trfase"/>
</dbReference>
<dbReference type="InterPro" id="IPR005814">
    <property type="entry name" value="Aminotrans_3"/>
</dbReference>
<dbReference type="AlphaFoldDB" id="A0A109MX19"/>
<dbReference type="Proteomes" id="UP000064189">
    <property type="component" value="Unassembled WGS sequence"/>
</dbReference>
<dbReference type="UniPathway" id="UPA00078">
    <property type="reaction ID" value="UER00160"/>
</dbReference>
<feature type="binding site" evidence="11">
    <location>
        <position position="416"/>
    </location>
    <ligand>
        <name>substrate</name>
    </ligand>
</feature>
<dbReference type="GO" id="GO:0004015">
    <property type="term" value="F:adenosylmethionine-8-amino-7-oxononanoate transaminase activity"/>
    <property type="evidence" value="ECO:0007669"/>
    <property type="project" value="UniProtKB-UniRule"/>
</dbReference>
<dbReference type="GO" id="GO:0009102">
    <property type="term" value="P:biotin biosynthetic process"/>
    <property type="evidence" value="ECO:0007669"/>
    <property type="project" value="UniProtKB-UniRule"/>
</dbReference>
<evidence type="ECO:0000256" key="9">
    <source>
        <dbReference type="ARBA" id="ARBA00022898"/>
    </source>
</evidence>
<organism evidence="12 13">
    <name type="scientific">Peribacillus simplex</name>
    <dbReference type="NCBI Taxonomy" id="1478"/>
    <lineage>
        <taxon>Bacteria</taxon>
        <taxon>Bacillati</taxon>
        <taxon>Bacillota</taxon>
        <taxon>Bacilli</taxon>
        <taxon>Bacillales</taxon>
        <taxon>Bacillaceae</taxon>
        <taxon>Peribacillus</taxon>
    </lineage>
</organism>
<dbReference type="Gene3D" id="3.40.640.10">
    <property type="entry name" value="Type I PLP-dependent aspartate aminotransferase-like (Major domain)"/>
    <property type="match status" value="1"/>
</dbReference>
<evidence type="ECO:0000256" key="5">
    <source>
        <dbReference type="ARBA" id="ARBA00022576"/>
    </source>
</evidence>
<dbReference type="PANTHER" id="PTHR42684">
    <property type="entry name" value="ADENOSYLMETHIONINE-8-AMINO-7-OXONONANOATE AMINOTRANSFERASE"/>
    <property type="match status" value="1"/>
</dbReference>
<name>A0A109MX19_9BACI</name>
<keyword evidence="13" id="KW-1185">Reference proteome</keyword>
<evidence type="ECO:0000256" key="7">
    <source>
        <dbReference type="ARBA" id="ARBA00022691"/>
    </source>
</evidence>
<keyword evidence="7 11" id="KW-0949">S-adenosyl-L-methionine</keyword>
<dbReference type="GO" id="GO:0030170">
    <property type="term" value="F:pyridoxal phosphate binding"/>
    <property type="evidence" value="ECO:0007669"/>
    <property type="project" value="UniProtKB-UniRule"/>
</dbReference>
<dbReference type="EC" id="2.6.1.62" evidence="11"/>
<feature type="binding site" evidence="11">
    <location>
        <position position="321"/>
    </location>
    <ligand>
        <name>substrate</name>
    </ligand>
</feature>
<dbReference type="SUPFAM" id="SSF53383">
    <property type="entry name" value="PLP-dependent transferases"/>
    <property type="match status" value="1"/>
</dbReference>
<dbReference type="PANTHER" id="PTHR42684:SF17">
    <property type="entry name" value="ADENOSYLMETHIONINE-8-AMINO-7-OXONONANOATE AMINOTRANSFERASE"/>
    <property type="match status" value="1"/>
</dbReference>
<reference evidence="12 13" key="1">
    <citation type="submission" date="2015-11" db="EMBL/GenBank/DDBJ databases">
        <title>Genome Sequence of Bacillus simplex strain VanAntwerpen2.</title>
        <authorList>
            <person name="Couger M.B."/>
        </authorList>
    </citation>
    <scope>NUCLEOTIDE SEQUENCE [LARGE SCALE GENOMIC DNA]</scope>
    <source>
        <strain evidence="12 13">VanAntwerpen02</strain>
    </source>
</reference>
<keyword evidence="6 11" id="KW-0808">Transferase</keyword>
<feature type="modified residue" description="N6-(pyridoxal phosphate)lysine" evidence="11">
    <location>
        <position position="286"/>
    </location>
</feature>
<dbReference type="PROSITE" id="PS00600">
    <property type="entry name" value="AA_TRANSFER_CLASS_3"/>
    <property type="match status" value="1"/>
</dbReference>
<keyword evidence="5 11" id="KW-0032">Aminotransferase</keyword>
<dbReference type="Pfam" id="PF00202">
    <property type="entry name" value="Aminotran_3"/>
    <property type="match status" value="1"/>
</dbReference>
<keyword evidence="4 11" id="KW-0963">Cytoplasm</keyword>
<feature type="binding site" evidence="11">
    <location>
        <begin position="322"/>
        <end position="323"/>
    </location>
    <ligand>
        <name>pyridoxal 5'-phosphate</name>
        <dbReference type="ChEBI" id="CHEBI:597326"/>
    </ligand>
</feature>
<sequence>MNHIELEQWDKEYVWHPFTQMKTYRESKPLIIERGEGSYLIDVDGNRYLDGYASLWVNVHGHNEPELNGSLIAQVNKIAHSTLLGSANVPSILLAKKLAEITPGHLSKVFYSDTGSAAVEIALKVAYQYWQNIDPNKHRHKNKFVSLDEAYHGDTVGAVSVGGMDLYHRIFKPLLFERISVPSPHAYHMTEYGDQEAVKNHCLNELEKLLQQQAAQIAGLIIEPLVQGAAGIITHPDGFLKEVEMLCKQYDVLLICDEVAVGFGRTGTMFACEQEDVVPDIMCMGKGITGGYMPLAATIMNDRIFQSFLGEREEHKTFYHGHTYTGNQLACALALKNIELMEERGLIHDIQKKARQLTKKLQALYELPIVGDIRQRGLMIGVEIVKDRHTKETFSLQENVVSGIINKARGNGLIIRELGPVITMMPILAMSEEELNAMVDTVYRSIQEVAIEKGWLPAAH</sequence>
<dbReference type="HAMAP" id="MF_00834">
    <property type="entry name" value="BioA"/>
    <property type="match status" value="1"/>
</dbReference>
<evidence type="ECO:0000256" key="11">
    <source>
        <dbReference type="HAMAP-Rule" id="MF_00834"/>
    </source>
</evidence>
<dbReference type="InterPro" id="IPR015421">
    <property type="entry name" value="PyrdxlP-dep_Trfase_major"/>
</dbReference>
<comment type="subunit">
    <text evidence="3 11">Homodimer.</text>
</comment>
<comment type="pathway">
    <text evidence="11">Cofactor biosynthesis; biotin biosynthesis; 7,8-diaminononanoate from 8-amino-7-oxononanoate (SAM route): step 1/1.</text>
</comment>
<dbReference type="InterPro" id="IPR005815">
    <property type="entry name" value="BioA"/>
</dbReference>
<feature type="binding site" evidence="11">
    <location>
        <position position="151"/>
    </location>
    <ligand>
        <name>substrate</name>
    </ligand>
</feature>
<evidence type="ECO:0000256" key="3">
    <source>
        <dbReference type="ARBA" id="ARBA00011738"/>
    </source>
</evidence>
<dbReference type="FunFam" id="3.40.640.10:FF:000078">
    <property type="entry name" value="Adenosylmethionine-8-amino-7-oxononanoate aminotransferase"/>
    <property type="match status" value="1"/>
</dbReference>
<protein>
    <recommendedName>
        <fullName evidence="11">Adenosylmethionine-8-amino-7-oxononanoate aminotransferase</fullName>
        <ecNumber evidence="11">2.6.1.62</ecNumber>
    </recommendedName>
    <alternativeName>
        <fullName evidence="11">7,8-diamino-pelargonic acid aminotransferase</fullName>
        <shortName evidence="11">DAPA AT</shortName>
        <shortName evidence="11">DAPA aminotransferase</shortName>
    </alternativeName>
    <alternativeName>
        <fullName evidence="11">7,8-diaminononanoate synthase</fullName>
        <shortName evidence="11">DANS</shortName>
    </alternativeName>
    <alternativeName>
        <fullName evidence="11">Diaminopelargonic acid synthase</fullName>
    </alternativeName>
</protein>
<comment type="caution">
    <text evidence="12">The sequence shown here is derived from an EMBL/GenBank/DDBJ whole genome shotgun (WGS) entry which is preliminary data.</text>
</comment>
<comment type="caution">
    <text evidence="11">Lacks conserved residue(s) required for the propagation of feature annotation.</text>
</comment>
<feature type="site" description="Participates in the substrate recognition with KAPA and in a stacking interaction with the adenine ring of SAM" evidence="11">
    <location>
        <position position="18"/>
    </location>
</feature>
<proteinExistence type="inferred from homology"/>
<keyword evidence="8 11" id="KW-0093">Biotin biosynthesis</keyword>
<feature type="binding site" evidence="11">
    <location>
        <position position="286"/>
    </location>
    <ligand>
        <name>substrate</name>
    </ligand>
</feature>
<evidence type="ECO:0000313" key="12">
    <source>
        <dbReference type="EMBL" id="KWW17530.1"/>
    </source>
</evidence>
<evidence type="ECO:0000256" key="4">
    <source>
        <dbReference type="ARBA" id="ARBA00022490"/>
    </source>
</evidence>
<dbReference type="RefSeq" id="WP_061142671.1">
    <property type="nucleotide sequence ID" value="NZ_LNNH01000027.1"/>
</dbReference>
<dbReference type="Gene3D" id="3.90.1150.10">
    <property type="entry name" value="Aspartate Aminotransferase, domain 1"/>
    <property type="match status" value="1"/>
</dbReference>
<dbReference type="InterPro" id="IPR049704">
    <property type="entry name" value="Aminotrans_3_PPA_site"/>
</dbReference>
<accession>A0A109MX19</accession>
<dbReference type="EMBL" id="LNNH01000027">
    <property type="protein sequence ID" value="KWW17530.1"/>
    <property type="molecule type" value="Genomic_DNA"/>
</dbReference>
<comment type="cofactor">
    <cofactor evidence="1 11">
        <name>pyridoxal 5'-phosphate</name>
        <dbReference type="ChEBI" id="CHEBI:597326"/>
    </cofactor>
</comment>
<evidence type="ECO:0000256" key="1">
    <source>
        <dbReference type="ARBA" id="ARBA00001933"/>
    </source>
</evidence>
<comment type="function">
    <text evidence="11">Catalyzes the transfer of the alpha-amino group from S-adenosyl-L-methionine (SAM) to 7-keto-8-aminopelargonic acid (KAPA) to form 7,8-diaminopelargonic acid (DAPA). It is the only aminotransferase known to utilize SAM as an amino donor.</text>
</comment>
<dbReference type="CDD" id="cd00610">
    <property type="entry name" value="OAT_like"/>
    <property type="match status" value="1"/>
</dbReference>
<dbReference type="GO" id="GO:0005737">
    <property type="term" value="C:cytoplasm"/>
    <property type="evidence" value="ECO:0007669"/>
    <property type="project" value="UniProtKB-SubCell"/>
</dbReference>
<evidence type="ECO:0000256" key="8">
    <source>
        <dbReference type="ARBA" id="ARBA00022756"/>
    </source>
</evidence>
<comment type="similarity">
    <text evidence="10 11">Belongs to the class-III pyridoxal-phosphate-dependent aminotransferase family. BioA subfamily.</text>
</comment>